<dbReference type="PROSITE" id="PS50958">
    <property type="entry name" value="SMB_2"/>
    <property type="match status" value="1"/>
</dbReference>
<dbReference type="PROSITE" id="PS00524">
    <property type="entry name" value="SMB_1"/>
    <property type="match status" value="1"/>
</dbReference>
<dbReference type="Gene3D" id="2.10.70.10">
    <property type="entry name" value="Complement Module, domain 1"/>
    <property type="match status" value="2"/>
</dbReference>
<keyword evidence="1" id="KW-1015">Disulfide bond</keyword>
<dbReference type="InterPro" id="IPR035976">
    <property type="entry name" value="Sushi/SCR/CCP_sf"/>
</dbReference>
<dbReference type="GeneID" id="113515914"/>
<feature type="domain" description="SMB" evidence="8">
    <location>
        <begin position="330"/>
        <end position="377"/>
    </location>
</feature>
<keyword evidence="2" id="KW-0768">Sushi</keyword>
<keyword evidence="5" id="KW-0732">Signal</keyword>
<evidence type="ECO:0000256" key="2">
    <source>
        <dbReference type="PROSITE-ProRule" id="PRU00302"/>
    </source>
</evidence>
<accession>A0ABM3MPB0</accession>
<keyword evidence="4" id="KW-1133">Transmembrane helix</keyword>
<evidence type="ECO:0000256" key="5">
    <source>
        <dbReference type="SAM" id="SignalP"/>
    </source>
</evidence>
<dbReference type="SUPFAM" id="SSF90188">
    <property type="entry name" value="Somatomedin B domain"/>
    <property type="match status" value="1"/>
</dbReference>
<dbReference type="RefSeq" id="XP_052753070.1">
    <property type="nucleotide sequence ID" value="XM_052897110.1"/>
</dbReference>
<keyword evidence="4" id="KW-0812">Transmembrane</keyword>
<evidence type="ECO:0000256" key="1">
    <source>
        <dbReference type="ARBA" id="ARBA00023157"/>
    </source>
</evidence>
<dbReference type="SMART" id="SM00032">
    <property type="entry name" value="CCP"/>
    <property type="match status" value="2"/>
</dbReference>
<dbReference type="InterPro" id="IPR036024">
    <property type="entry name" value="Somatomedin_B-like_dom_sf"/>
</dbReference>
<evidence type="ECO:0000313" key="10">
    <source>
        <dbReference type="RefSeq" id="XP_052753070.1"/>
    </source>
</evidence>
<feature type="region of interest" description="Disordered" evidence="3">
    <location>
        <begin position="452"/>
        <end position="474"/>
    </location>
</feature>
<dbReference type="CDD" id="cd00033">
    <property type="entry name" value="CCP"/>
    <property type="match status" value="2"/>
</dbReference>
<dbReference type="PANTHER" id="PTHR23282">
    <property type="entry name" value="APICAL ENDOSOMAL GLYCOPROTEIN PRECURSOR"/>
    <property type="match status" value="1"/>
</dbReference>
<dbReference type="Pfam" id="PF00084">
    <property type="entry name" value="Sushi"/>
    <property type="match status" value="1"/>
</dbReference>
<keyword evidence="4" id="KW-0472">Membrane</keyword>
<feature type="domain" description="Sushi" evidence="7">
    <location>
        <begin position="26"/>
        <end position="79"/>
    </location>
</feature>
<dbReference type="SUPFAM" id="SSF57535">
    <property type="entry name" value="Complement control module/SCR domain"/>
    <property type="match status" value="2"/>
</dbReference>
<feature type="domain" description="Sushi" evidence="7">
    <location>
        <begin position="80"/>
        <end position="133"/>
    </location>
</feature>
<evidence type="ECO:0000259" key="8">
    <source>
        <dbReference type="PROSITE" id="PS50958"/>
    </source>
</evidence>
<dbReference type="Gene3D" id="4.10.410.20">
    <property type="match status" value="1"/>
</dbReference>
<proteinExistence type="predicted"/>
<evidence type="ECO:0000256" key="3">
    <source>
        <dbReference type="SAM" id="MobiDB-lite"/>
    </source>
</evidence>
<gene>
    <name evidence="10" type="primary">LOC113515914</name>
</gene>
<dbReference type="InterPro" id="IPR013320">
    <property type="entry name" value="ConA-like_dom_sf"/>
</dbReference>
<sequence>MFIKCLLLVTVFTVISADFDSYDSAGPCPFYRLEHGKVRMRQRYRLYRFMCYPRYILVGNRYATCRNGEWDVPWPVCVKPGCPLPNVDHSLQLSRHSDAWLTFFCLPGYDLVGPSAMYCDGKMWNGTAPKCVDTNASNKLSCDFEKEDLCGWKNDELHDFDWKRLNLETPSAFLLTGPSYDHTLGKGASGYYMYIESTSRMENDTARLISPVYRKELTKDGCFSFFYHMFGKHTGGLRVYQKPDNYALESLLRLPESAKKTYILFEQWGNQGDMWYGSISPLKDLADDFQIVIEGIRGKSYTSDIAIDDVAIMQGENCTKAVVPTPPTFLSESCDGRCNIFGNTEPERGCGCTVACVSSGRCCADFFEICIFTANTDSTPMDEDKASSVDLPQTQKLVSTTTSEAPTIASTKTTKDFKPTVTVTTTVRTKTINESVTPSTVKTTTKVVIPSRSPISKSTTTKTTTVKTTTPTKRVTSIVKPTTTTKKVLTTTVKPTTTNRKRPTNIETTTRKQINATPTMKVENKRKNEGSGLRTWTIVIAVLLCCFGAGWIMYASRGARGLAALARLRGRTRHDPEVRYLHSNADDE</sequence>
<dbReference type="InterPro" id="IPR001212">
    <property type="entry name" value="Somatomedin_B_dom"/>
</dbReference>
<dbReference type="Proteomes" id="UP001652740">
    <property type="component" value="Unplaced"/>
</dbReference>
<dbReference type="CDD" id="cd06263">
    <property type="entry name" value="MAM"/>
    <property type="match status" value="1"/>
</dbReference>
<evidence type="ECO:0000313" key="9">
    <source>
        <dbReference type="Proteomes" id="UP001652740"/>
    </source>
</evidence>
<dbReference type="SMART" id="SM00137">
    <property type="entry name" value="MAM"/>
    <property type="match status" value="1"/>
</dbReference>
<keyword evidence="9" id="KW-1185">Reference proteome</keyword>
<dbReference type="Pfam" id="PF00629">
    <property type="entry name" value="MAM"/>
    <property type="match status" value="1"/>
</dbReference>
<dbReference type="Gene3D" id="2.60.120.200">
    <property type="match status" value="1"/>
</dbReference>
<comment type="caution">
    <text evidence="2">Lacks conserved residue(s) required for the propagation of feature annotation.</text>
</comment>
<name>A0ABM3MPB0_GALME</name>
<evidence type="ECO:0000256" key="4">
    <source>
        <dbReference type="SAM" id="Phobius"/>
    </source>
</evidence>
<reference evidence="10" key="1">
    <citation type="submission" date="2025-08" db="UniProtKB">
        <authorList>
            <consortium name="RefSeq"/>
        </authorList>
    </citation>
    <scope>IDENTIFICATION</scope>
    <source>
        <tissue evidence="10">Whole larvae</tissue>
    </source>
</reference>
<feature type="signal peptide" evidence="5">
    <location>
        <begin position="1"/>
        <end position="17"/>
    </location>
</feature>
<feature type="chain" id="PRO_5047157991" evidence="5">
    <location>
        <begin position="18"/>
        <end position="588"/>
    </location>
</feature>
<feature type="transmembrane region" description="Helical" evidence="4">
    <location>
        <begin position="533"/>
        <end position="554"/>
    </location>
</feature>
<evidence type="ECO:0000259" key="6">
    <source>
        <dbReference type="PROSITE" id="PS50060"/>
    </source>
</evidence>
<dbReference type="PROSITE" id="PS50923">
    <property type="entry name" value="SUSHI"/>
    <property type="match status" value="2"/>
</dbReference>
<dbReference type="Pfam" id="PF01033">
    <property type="entry name" value="Somatomedin_B"/>
    <property type="match status" value="1"/>
</dbReference>
<feature type="domain" description="MAM" evidence="6">
    <location>
        <begin position="140"/>
        <end position="320"/>
    </location>
</feature>
<dbReference type="InterPro" id="IPR051560">
    <property type="entry name" value="MAM_domain-containing"/>
</dbReference>
<dbReference type="InterPro" id="IPR000998">
    <property type="entry name" value="MAM_dom"/>
</dbReference>
<evidence type="ECO:0000259" key="7">
    <source>
        <dbReference type="PROSITE" id="PS50923"/>
    </source>
</evidence>
<dbReference type="InterPro" id="IPR000436">
    <property type="entry name" value="Sushi_SCR_CCP_dom"/>
</dbReference>
<organism evidence="9 10">
    <name type="scientific">Galleria mellonella</name>
    <name type="common">Greater wax moth</name>
    <dbReference type="NCBI Taxonomy" id="7137"/>
    <lineage>
        <taxon>Eukaryota</taxon>
        <taxon>Metazoa</taxon>
        <taxon>Ecdysozoa</taxon>
        <taxon>Arthropoda</taxon>
        <taxon>Hexapoda</taxon>
        <taxon>Insecta</taxon>
        <taxon>Pterygota</taxon>
        <taxon>Neoptera</taxon>
        <taxon>Endopterygota</taxon>
        <taxon>Lepidoptera</taxon>
        <taxon>Glossata</taxon>
        <taxon>Ditrysia</taxon>
        <taxon>Pyraloidea</taxon>
        <taxon>Pyralidae</taxon>
        <taxon>Galleriinae</taxon>
        <taxon>Galleria</taxon>
    </lineage>
</organism>
<protein>
    <submittedName>
        <fullName evidence="10">Uncharacterized protein LOC113515914</fullName>
    </submittedName>
</protein>
<dbReference type="PANTHER" id="PTHR23282:SF101">
    <property type="entry name" value="MAM DOMAIN-CONTAINING PROTEIN"/>
    <property type="match status" value="1"/>
</dbReference>
<dbReference type="PROSITE" id="PS50060">
    <property type="entry name" value="MAM_2"/>
    <property type="match status" value="1"/>
</dbReference>
<dbReference type="SUPFAM" id="SSF49899">
    <property type="entry name" value="Concanavalin A-like lectins/glucanases"/>
    <property type="match status" value="1"/>
</dbReference>